<name>A0A9R0DJM3_SPOFR</name>
<keyword evidence="3" id="KW-1185">Reference proteome</keyword>
<dbReference type="GeneID" id="118280829"/>
<feature type="compositionally biased region" description="Basic and acidic residues" evidence="1">
    <location>
        <begin position="44"/>
        <end position="54"/>
    </location>
</feature>
<sequence length="129" mass="14866">MALLILLGTLVFALNCNAVLGENLNWLNRYFDSSPSAYSDEDREPEHSILRADEPTDSSDNNDIKTLFSNPKHGEERDAEEFLSEMLRVLQQYFARKLPQDKLMNKSAFGEKQKDKQNIAWSYYDDVGK</sequence>
<dbReference type="RefSeq" id="XP_035457099.2">
    <property type="nucleotide sequence ID" value="XM_035601206.2"/>
</dbReference>
<evidence type="ECO:0000313" key="3">
    <source>
        <dbReference type="Proteomes" id="UP000829999"/>
    </source>
</evidence>
<dbReference type="AlphaFoldDB" id="A0A9R0DJM3"/>
<organism evidence="3 4">
    <name type="scientific">Spodoptera frugiperda</name>
    <name type="common">Fall armyworm</name>
    <dbReference type="NCBI Taxonomy" id="7108"/>
    <lineage>
        <taxon>Eukaryota</taxon>
        <taxon>Metazoa</taxon>
        <taxon>Ecdysozoa</taxon>
        <taxon>Arthropoda</taxon>
        <taxon>Hexapoda</taxon>
        <taxon>Insecta</taxon>
        <taxon>Pterygota</taxon>
        <taxon>Neoptera</taxon>
        <taxon>Endopterygota</taxon>
        <taxon>Lepidoptera</taxon>
        <taxon>Glossata</taxon>
        <taxon>Ditrysia</taxon>
        <taxon>Noctuoidea</taxon>
        <taxon>Noctuidae</taxon>
        <taxon>Amphipyrinae</taxon>
        <taxon>Spodoptera</taxon>
    </lineage>
</organism>
<protein>
    <submittedName>
        <fullName evidence="4">Uncharacterized protein LOC118280829</fullName>
    </submittedName>
</protein>
<evidence type="ECO:0000256" key="1">
    <source>
        <dbReference type="SAM" id="MobiDB-lite"/>
    </source>
</evidence>
<evidence type="ECO:0000256" key="2">
    <source>
        <dbReference type="SAM" id="SignalP"/>
    </source>
</evidence>
<dbReference type="OrthoDB" id="7325843at2759"/>
<evidence type="ECO:0000313" key="4">
    <source>
        <dbReference type="RefSeq" id="XP_035457099.2"/>
    </source>
</evidence>
<proteinExistence type="predicted"/>
<accession>A0A9R0DJM3</accession>
<gene>
    <name evidence="4" type="primary">LOC118280829</name>
</gene>
<feature type="region of interest" description="Disordered" evidence="1">
    <location>
        <begin position="36"/>
        <end position="76"/>
    </location>
</feature>
<keyword evidence="2" id="KW-0732">Signal</keyword>
<feature type="chain" id="PRO_5040116033" evidence="2">
    <location>
        <begin position="22"/>
        <end position="129"/>
    </location>
</feature>
<reference evidence="4" key="1">
    <citation type="submission" date="2025-08" db="UniProtKB">
        <authorList>
            <consortium name="RefSeq"/>
        </authorList>
    </citation>
    <scope>IDENTIFICATION</scope>
    <source>
        <tissue evidence="4">Whole larval tissue</tissue>
    </source>
</reference>
<feature type="signal peptide" evidence="2">
    <location>
        <begin position="1"/>
        <end position="21"/>
    </location>
</feature>
<dbReference type="Proteomes" id="UP000829999">
    <property type="component" value="Chromosome 19"/>
</dbReference>